<gene>
    <name evidence="2" type="ORF">FHS16_000989</name>
</gene>
<organism evidence="2 3">
    <name type="scientific">Paenibacillus endophyticus</name>
    <dbReference type="NCBI Taxonomy" id="1294268"/>
    <lineage>
        <taxon>Bacteria</taxon>
        <taxon>Bacillati</taxon>
        <taxon>Bacillota</taxon>
        <taxon>Bacilli</taxon>
        <taxon>Bacillales</taxon>
        <taxon>Paenibacillaceae</taxon>
        <taxon>Paenibacillus</taxon>
    </lineage>
</organism>
<dbReference type="Pfam" id="PF01841">
    <property type="entry name" value="Transglut_core"/>
    <property type="match status" value="1"/>
</dbReference>
<keyword evidence="2" id="KW-0645">Protease</keyword>
<evidence type="ECO:0000259" key="1">
    <source>
        <dbReference type="SMART" id="SM00460"/>
    </source>
</evidence>
<feature type="domain" description="Transglutaminase-like" evidence="1">
    <location>
        <begin position="81"/>
        <end position="147"/>
    </location>
</feature>
<keyword evidence="2" id="KW-0378">Hydrolase</keyword>
<keyword evidence="3" id="KW-1185">Reference proteome</keyword>
<dbReference type="PANTHER" id="PTHR33490">
    <property type="entry name" value="BLR5614 PROTEIN-RELATED"/>
    <property type="match status" value="1"/>
</dbReference>
<dbReference type="RefSeq" id="WP_221226257.1">
    <property type="nucleotide sequence ID" value="NZ_CBCSLB010000009.1"/>
</dbReference>
<dbReference type="Gene3D" id="3.10.620.30">
    <property type="match status" value="1"/>
</dbReference>
<dbReference type="InterPro" id="IPR002931">
    <property type="entry name" value="Transglutaminase-like"/>
</dbReference>
<evidence type="ECO:0000313" key="3">
    <source>
        <dbReference type="Proteomes" id="UP000518605"/>
    </source>
</evidence>
<dbReference type="SUPFAM" id="SSF54001">
    <property type="entry name" value="Cysteine proteinases"/>
    <property type="match status" value="1"/>
</dbReference>
<dbReference type="EMBL" id="JACHXW010000002">
    <property type="protein sequence ID" value="MBB3150955.1"/>
    <property type="molecule type" value="Genomic_DNA"/>
</dbReference>
<evidence type="ECO:0000313" key="2">
    <source>
        <dbReference type="EMBL" id="MBB3150955.1"/>
    </source>
</evidence>
<comment type="caution">
    <text evidence="2">The sequence shown here is derived from an EMBL/GenBank/DDBJ whole genome shotgun (WGS) entry which is preliminary data.</text>
</comment>
<dbReference type="SMART" id="SM00460">
    <property type="entry name" value="TGc"/>
    <property type="match status" value="1"/>
</dbReference>
<sequence>MKKEVKAIKLLCESDNLDDYLTETAEVNYNHPLIVALFSSLVRSSNDPIGFVKNSYEYVRDEINHSWDIQSSRVTCTASETLLYQEGICYAKANLLSALLRKAGIPAGFCYQRLTLGDTPESGYCIHALNGVYIAKYDQWIRLDARGNKKGVHAEFSIDTEKLAFPIRPEYGEVDYPYIFRRPNHKTIEALRQNTDCKTMYLHSLPSQL</sequence>
<proteinExistence type="predicted"/>
<dbReference type="GO" id="GO:0006508">
    <property type="term" value="P:proteolysis"/>
    <property type="evidence" value="ECO:0007669"/>
    <property type="project" value="UniProtKB-KW"/>
</dbReference>
<protein>
    <submittedName>
        <fullName evidence="2">Transglutaminase-like putative cysteine protease</fullName>
    </submittedName>
</protein>
<name>A0A7W5G8R8_9BACL</name>
<dbReference type="PANTHER" id="PTHR33490:SF3">
    <property type="entry name" value="CONSERVED INTEGRAL MEMBRANE PROTEIN"/>
    <property type="match status" value="1"/>
</dbReference>
<dbReference type="Proteomes" id="UP000518605">
    <property type="component" value="Unassembled WGS sequence"/>
</dbReference>
<dbReference type="InterPro" id="IPR038765">
    <property type="entry name" value="Papain-like_cys_pep_sf"/>
</dbReference>
<accession>A0A7W5G8R8</accession>
<reference evidence="2 3" key="1">
    <citation type="submission" date="2020-08" db="EMBL/GenBank/DDBJ databases">
        <title>Genomic Encyclopedia of Type Strains, Phase III (KMG-III): the genomes of soil and plant-associated and newly described type strains.</title>
        <authorList>
            <person name="Whitman W."/>
        </authorList>
    </citation>
    <scope>NUCLEOTIDE SEQUENCE [LARGE SCALE GENOMIC DNA]</scope>
    <source>
        <strain evidence="2 3">CECT 8234</strain>
    </source>
</reference>
<dbReference type="AlphaFoldDB" id="A0A7W5G8R8"/>
<dbReference type="GO" id="GO:0008233">
    <property type="term" value="F:peptidase activity"/>
    <property type="evidence" value="ECO:0007669"/>
    <property type="project" value="UniProtKB-KW"/>
</dbReference>